<gene>
    <name evidence="2" type="ORF">CLV57_1945</name>
</gene>
<organism evidence="2 3">
    <name type="scientific">Mucilaginibacter auburnensis</name>
    <dbReference type="NCBI Taxonomy" id="1457233"/>
    <lineage>
        <taxon>Bacteria</taxon>
        <taxon>Pseudomonadati</taxon>
        <taxon>Bacteroidota</taxon>
        <taxon>Sphingobacteriia</taxon>
        <taxon>Sphingobacteriales</taxon>
        <taxon>Sphingobacteriaceae</taxon>
        <taxon>Mucilaginibacter</taxon>
    </lineage>
</organism>
<proteinExistence type="predicted"/>
<dbReference type="SUPFAM" id="SSF109854">
    <property type="entry name" value="DinB/YfiT-like putative metalloenzymes"/>
    <property type="match status" value="1"/>
</dbReference>
<evidence type="ECO:0000313" key="2">
    <source>
        <dbReference type="EMBL" id="PJJ84923.1"/>
    </source>
</evidence>
<accession>A0A2H9VVR3</accession>
<dbReference type="Proteomes" id="UP000242687">
    <property type="component" value="Unassembled WGS sequence"/>
</dbReference>
<dbReference type="RefSeq" id="WP_100341089.1">
    <property type="nucleotide sequence ID" value="NZ_PGFJ01000001.1"/>
</dbReference>
<feature type="domain" description="DinB-like" evidence="1">
    <location>
        <begin position="7"/>
        <end position="156"/>
    </location>
</feature>
<sequence>MENIATQLTQTKTDLMASLNAIPENRFNDVPFAGSWTAGQVAEHLLKANNVDVLYADTDASKRTSNEKIQAISDIFLNFELKLVPPAQIIPSNNLQQKQDMISKLTGMFDKLINAANTLELNVICTSWVIPAFGPLTRLEFLWLYNAHTIRHTRQIQNIAVALPA</sequence>
<reference evidence="2 3" key="1">
    <citation type="submission" date="2017-11" db="EMBL/GenBank/DDBJ databases">
        <title>Genomic Encyclopedia of Archaeal and Bacterial Type Strains, Phase II (KMG-II): From Individual Species to Whole Genera.</title>
        <authorList>
            <person name="Goeker M."/>
        </authorList>
    </citation>
    <scope>NUCLEOTIDE SEQUENCE [LARGE SCALE GENOMIC DNA]</scope>
    <source>
        <strain evidence="2 3">DSM 28175</strain>
    </source>
</reference>
<dbReference type="InterPro" id="IPR034660">
    <property type="entry name" value="DinB/YfiT-like"/>
</dbReference>
<dbReference type="EMBL" id="PGFJ01000001">
    <property type="protein sequence ID" value="PJJ84923.1"/>
    <property type="molecule type" value="Genomic_DNA"/>
</dbReference>
<evidence type="ECO:0000259" key="1">
    <source>
        <dbReference type="Pfam" id="PF12867"/>
    </source>
</evidence>
<dbReference type="InterPro" id="IPR024775">
    <property type="entry name" value="DinB-like"/>
</dbReference>
<keyword evidence="3" id="KW-1185">Reference proteome</keyword>
<evidence type="ECO:0000313" key="3">
    <source>
        <dbReference type="Proteomes" id="UP000242687"/>
    </source>
</evidence>
<dbReference type="AlphaFoldDB" id="A0A2H9VVR3"/>
<dbReference type="Gene3D" id="1.20.120.450">
    <property type="entry name" value="dinb family like domain"/>
    <property type="match status" value="1"/>
</dbReference>
<dbReference type="Pfam" id="PF12867">
    <property type="entry name" value="DinB_2"/>
    <property type="match status" value="1"/>
</dbReference>
<protein>
    <submittedName>
        <fullName evidence="2">DinB family protein</fullName>
    </submittedName>
</protein>
<comment type="caution">
    <text evidence="2">The sequence shown here is derived from an EMBL/GenBank/DDBJ whole genome shotgun (WGS) entry which is preliminary data.</text>
</comment>
<name>A0A2H9VVR3_9SPHI</name>
<dbReference type="OrthoDB" id="679284at2"/>